<sequence>MRLSALVPTSLRRRRDPASPASAHPQWVRGQGLDAEQRRRLGDAGVPESELVQLHVRELSGAFPDWWHEQGNAFFLEDGIATPDAMIEGMLAGPVRNALVVLASSVEAMAYCLPRGDRPTVYIGPECSLPRAELHCSDAANVVLVRKVTSTFASVIDARNGGSIVAESDQLWASGTIVTTDDMHRLEDAATGRRLNPFGAHIRLGEHVWLGRDVIVTGDVEIGANSVVGARSLVRGKSFPPNSAIAGTPAKVVREGITWQREDTP</sequence>
<dbReference type="AlphaFoldDB" id="A0A4V2EZW6"/>
<dbReference type="CDD" id="cd04647">
    <property type="entry name" value="LbH_MAT_like"/>
    <property type="match status" value="1"/>
</dbReference>
<reference evidence="2 3" key="1">
    <citation type="submission" date="2019-02" db="EMBL/GenBank/DDBJ databases">
        <title>Genomic Encyclopedia of Type Strains, Phase IV (KMG-IV): sequencing the most valuable type-strain genomes for metagenomic binning, comparative biology and taxonomic classification.</title>
        <authorList>
            <person name="Goeker M."/>
        </authorList>
    </citation>
    <scope>NUCLEOTIDE SEQUENCE [LARGE SCALE GENOMIC DNA]</scope>
    <source>
        <strain evidence="2 3">DSM 43045</strain>
    </source>
</reference>
<gene>
    <name evidence="2" type="ORF">EV187_0342</name>
</gene>
<evidence type="ECO:0000313" key="3">
    <source>
        <dbReference type="Proteomes" id="UP000293289"/>
    </source>
</evidence>
<dbReference type="SUPFAM" id="SSF51161">
    <property type="entry name" value="Trimeric LpxA-like enzymes"/>
    <property type="match status" value="1"/>
</dbReference>
<dbReference type="Gene3D" id="2.160.10.10">
    <property type="entry name" value="Hexapeptide repeat proteins"/>
    <property type="match status" value="1"/>
</dbReference>
<feature type="region of interest" description="Disordered" evidence="1">
    <location>
        <begin position="1"/>
        <end position="33"/>
    </location>
</feature>
<dbReference type="Pfam" id="PF00132">
    <property type="entry name" value="Hexapep"/>
    <property type="match status" value="1"/>
</dbReference>
<proteinExistence type="predicted"/>
<protein>
    <submittedName>
        <fullName evidence="2">Transferase family hexapeptide repeat protein</fullName>
    </submittedName>
</protein>
<accession>A0A4V2EZW6</accession>
<organism evidence="2 3">
    <name type="scientific">Agromyces ramosus</name>
    <dbReference type="NCBI Taxonomy" id="33879"/>
    <lineage>
        <taxon>Bacteria</taxon>
        <taxon>Bacillati</taxon>
        <taxon>Actinomycetota</taxon>
        <taxon>Actinomycetes</taxon>
        <taxon>Micrococcales</taxon>
        <taxon>Microbacteriaceae</taxon>
        <taxon>Agromyces</taxon>
    </lineage>
</organism>
<dbReference type="InterPro" id="IPR051159">
    <property type="entry name" value="Hexapeptide_acetyltransf"/>
</dbReference>
<dbReference type="GO" id="GO:0016740">
    <property type="term" value="F:transferase activity"/>
    <property type="evidence" value="ECO:0007669"/>
    <property type="project" value="UniProtKB-KW"/>
</dbReference>
<comment type="caution">
    <text evidence="2">The sequence shown here is derived from an EMBL/GenBank/DDBJ whole genome shotgun (WGS) entry which is preliminary data.</text>
</comment>
<dbReference type="PANTHER" id="PTHR23416">
    <property type="entry name" value="SIALIC ACID SYNTHASE-RELATED"/>
    <property type="match status" value="1"/>
</dbReference>
<dbReference type="OrthoDB" id="2643438at2"/>
<keyword evidence="3" id="KW-1185">Reference proteome</keyword>
<evidence type="ECO:0000313" key="2">
    <source>
        <dbReference type="EMBL" id="RZS67920.1"/>
    </source>
</evidence>
<dbReference type="Proteomes" id="UP000293289">
    <property type="component" value="Unassembled WGS sequence"/>
</dbReference>
<evidence type="ECO:0000256" key="1">
    <source>
        <dbReference type="SAM" id="MobiDB-lite"/>
    </source>
</evidence>
<dbReference type="InterPro" id="IPR011004">
    <property type="entry name" value="Trimer_LpxA-like_sf"/>
</dbReference>
<keyword evidence="2" id="KW-0808">Transferase</keyword>
<dbReference type="RefSeq" id="WP_130351308.1">
    <property type="nucleotide sequence ID" value="NZ_SGWY01000001.1"/>
</dbReference>
<dbReference type="EMBL" id="SGWY01000001">
    <property type="protein sequence ID" value="RZS67920.1"/>
    <property type="molecule type" value="Genomic_DNA"/>
</dbReference>
<dbReference type="InterPro" id="IPR001451">
    <property type="entry name" value="Hexapep"/>
</dbReference>
<name>A0A4V2EZW6_9MICO</name>